<accession>A0AA88ULK8</accession>
<reference evidence="1" key="1">
    <citation type="submission" date="2022-12" db="EMBL/GenBank/DDBJ databases">
        <title>Draft genome assemblies for two species of Escallonia (Escalloniales).</title>
        <authorList>
            <person name="Chanderbali A."/>
            <person name="Dervinis C."/>
            <person name="Anghel I."/>
            <person name="Soltis D."/>
            <person name="Soltis P."/>
            <person name="Zapata F."/>
        </authorList>
    </citation>
    <scope>NUCLEOTIDE SEQUENCE</scope>
    <source>
        <strain evidence="1">UCBG92.1500</strain>
        <tissue evidence="1">Leaf</tissue>
    </source>
</reference>
<dbReference type="EMBL" id="JAVXUO010001093">
    <property type="protein sequence ID" value="KAK2986083.1"/>
    <property type="molecule type" value="Genomic_DNA"/>
</dbReference>
<dbReference type="AlphaFoldDB" id="A0AA88ULK8"/>
<comment type="caution">
    <text evidence="1">The sequence shown here is derived from an EMBL/GenBank/DDBJ whole genome shotgun (WGS) entry which is preliminary data.</text>
</comment>
<dbReference type="Proteomes" id="UP001187471">
    <property type="component" value="Unassembled WGS sequence"/>
</dbReference>
<evidence type="ECO:0000313" key="2">
    <source>
        <dbReference type="Proteomes" id="UP001187471"/>
    </source>
</evidence>
<organism evidence="1 2">
    <name type="scientific">Escallonia rubra</name>
    <dbReference type="NCBI Taxonomy" id="112253"/>
    <lineage>
        <taxon>Eukaryota</taxon>
        <taxon>Viridiplantae</taxon>
        <taxon>Streptophyta</taxon>
        <taxon>Embryophyta</taxon>
        <taxon>Tracheophyta</taxon>
        <taxon>Spermatophyta</taxon>
        <taxon>Magnoliopsida</taxon>
        <taxon>eudicotyledons</taxon>
        <taxon>Gunneridae</taxon>
        <taxon>Pentapetalae</taxon>
        <taxon>asterids</taxon>
        <taxon>campanulids</taxon>
        <taxon>Escalloniales</taxon>
        <taxon>Escalloniaceae</taxon>
        <taxon>Escallonia</taxon>
    </lineage>
</organism>
<evidence type="ECO:0000313" key="1">
    <source>
        <dbReference type="EMBL" id="KAK2986083.1"/>
    </source>
</evidence>
<protein>
    <submittedName>
        <fullName evidence="1">Uncharacterized protein</fullName>
    </submittedName>
</protein>
<name>A0AA88ULK8_9ASTE</name>
<proteinExistence type="predicted"/>
<keyword evidence="2" id="KW-1185">Reference proteome</keyword>
<gene>
    <name evidence="1" type="ORF">RJ640_011524</name>
</gene>
<sequence length="151" mass="16388">MAPLATEKLVRSAQAYSCEEIYCFKFDASSYHNELLEVLPNLYRVILEGSICHSVSSRLFSSSSKTALPPAWMQKCSKASLKSGTYALIFTLKTFLATSVAKKRSCSDMGRTNGPSVVMFVLKASPATAITSFESVTPVVLASSSSWSTHL</sequence>